<dbReference type="Pfam" id="PF13669">
    <property type="entry name" value="Glyoxalase_4"/>
    <property type="match status" value="1"/>
</dbReference>
<keyword evidence="1" id="KW-0479">Metal-binding</keyword>
<dbReference type="PROSITE" id="PS51819">
    <property type="entry name" value="VOC"/>
    <property type="match status" value="1"/>
</dbReference>
<feature type="domain" description="VOC" evidence="2">
    <location>
        <begin position="9"/>
        <end position="128"/>
    </location>
</feature>
<dbReference type="GO" id="GO:0046872">
    <property type="term" value="F:metal ion binding"/>
    <property type="evidence" value="ECO:0007669"/>
    <property type="project" value="UniProtKB-KW"/>
</dbReference>
<protein>
    <submittedName>
        <fullName evidence="3">VOC family protein</fullName>
    </submittedName>
</protein>
<dbReference type="PANTHER" id="PTHR43048:SF3">
    <property type="entry name" value="METHYLMALONYL-COA EPIMERASE, MITOCHONDRIAL"/>
    <property type="match status" value="1"/>
</dbReference>
<evidence type="ECO:0000256" key="1">
    <source>
        <dbReference type="ARBA" id="ARBA00022723"/>
    </source>
</evidence>
<dbReference type="GO" id="GO:0004493">
    <property type="term" value="F:methylmalonyl-CoA epimerase activity"/>
    <property type="evidence" value="ECO:0007669"/>
    <property type="project" value="TreeGrafter"/>
</dbReference>
<proteinExistence type="predicted"/>
<dbReference type="InterPro" id="IPR029068">
    <property type="entry name" value="Glyas_Bleomycin-R_OHBP_Dase"/>
</dbReference>
<gene>
    <name evidence="3" type="ORF">HF964_03325</name>
</gene>
<sequence length="131" mass="14366">MAINEYVTGIQHIGIPTDDLQATIAFYEALGFKQAGLFPNGANQCVFMKLDNVVIESWTGDAVTKTNGAINHISLDTTNIEGTFAAVQAKGLELIDHEIQSIPSFWAHGIKYFNILGPNHEVIEFCQILTD</sequence>
<dbReference type="Gene3D" id="3.10.180.10">
    <property type="entry name" value="2,3-Dihydroxybiphenyl 1,2-Dioxygenase, domain 1"/>
    <property type="match status" value="1"/>
</dbReference>
<dbReference type="RefSeq" id="WP_168721640.1">
    <property type="nucleotide sequence ID" value="NZ_JAAXPN010000002.1"/>
</dbReference>
<dbReference type="EMBL" id="JAAXPN010000002">
    <property type="protein sequence ID" value="NKZ23840.1"/>
    <property type="molecule type" value="Genomic_DNA"/>
</dbReference>
<dbReference type="PANTHER" id="PTHR43048">
    <property type="entry name" value="METHYLMALONYL-COA EPIMERASE"/>
    <property type="match status" value="1"/>
</dbReference>
<dbReference type="GO" id="GO:0046491">
    <property type="term" value="P:L-methylmalonyl-CoA metabolic process"/>
    <property type="evidence" value="ECO:0007669"/>
    <property type="project" value="TreeGrafter"/>
</dbReference>
<dbReference type="AlphaFoldDB" id="A0A7X6S2C3"/>
<evidence type="ECO:0000259" key="2">
    <source>
        <dbReference type="PROSITE" id="PS51819"/>
    </source>
</evidence>
<dbReference type="InterPro" id="IPR051785">
    <property type="entry name" value="MMCE/EMCE_epimerase"/>
</dbReference>
<dbReference type="InterPro" id="IPR037523">
    <property type="entry name" value="VOC_core"/>
</dbReference>
<evidence type="ECO:0000313" key="3">
    <source>
        <dbReference type="EMBL" id="NKZ23840.1"/>
    </source>
</evidence>
<dbReference type="SUPFAM" id="SSF54593">
    <property type="entry name" value="Glyoxalase/Bleomycin resistance protein/Dihydroxybiphenyl dioxygenase"/>
    <property type="match status" value="1"/>
</dbReference>
<dbReference type="Proteomes" id="UP000549765">
    <property type="component" value="Unassembled WGS sequence"/>
</dbReference>
<accession>A0A7X6S2C3</accession>
<keyword evidence="4" id="KW-1185">Reference proteome</keyword>
<comment type="caution">
    <text evidence="3">The sequence shown here is derived from an EMBL/GenBank/DDBJ whole genome shotgun (WGS) entry which is preliminary data.</text>
</comment>
<evidence type="ECO:0000313" key="4">
    <source>
        <dbReference type="Proteomes" id="UP000549765"/>
    </source>
</evidence>
<reference evidence="3 4" key="1">
    <citation type="submission" date="2020-04" db="EMBL/GenBank/DDBJ databases">
        <title>MicrobeNet Type strains.</title>
        <authorList>
            <person name="Nicholson A.C."/>
        </authorList>
    </citation>
    <scope>NUCLEOTIDE SEQUENCE [LARGE SCALE GENOMIC DNA]</scope>
    <source>
        <strain evidence="3 4">CCUG 61472</strain>
    </source>
</reference>
<organism evidence="3 4">
    <name type="scientific">Periweissella fabalis</name>
    <dbReference type="NCBI Taxonomy" id="1070421"/>
    <lineage>
        <taxon>Bacteria</taxon>
        <taxon>Bacillati</taxon>
        <taxon>Bacillota</taxon>
        <taxon>Bacilli</taxon>
        <taxon>Lactobacillales</taxon>
        <taxon>Lactobacillaceae</taxon>
        <taxon>Periweissella</taxon>
    </lineage>
</organism>
<name>A0A7X6S2C3_9LACO</name>